<keyword evidence="3 5" id="KW-1133">Transmembrane helix</keyword>
<proteinExistence type="predicted"/>
<keyword evidence="2 5" id="KW-0812">Transmembrane</keyword>
<sequence>RLIGRFQIRQGPNRAGPQGVLQPVADAVKILLKEDIIPILADRKIHWLAPVITFVPVLLIFAIIPWGHGAFIADLNIGILYIIAIS</sequence>
<protein>
    <recommendedName>
        <fullName evidence="7">NADH-quinone oxidoreductase subunit H</fullName>
    </recommendedName>
</protein>
<dbReference type="EMBL" id="BARS01014214">
    <property type="protein sequence ID" value="GAF91162.1"/>
    <property type="molecule type" value="Genomic_DNA"/>
</dbReference>
<dbReference type="PANTHER" id="PTHR11432">
    <property type="entry name" value="NADH DEHYDROGENASE SUBUNIT 1"/>
    <property type="match status" value="1"/>
</dbReference>
<organism evidence="6">
    <name type="scientific">marine sediment metagenome</name>
    <dbReference type="NCBI Taxonomy" id="412755"/>
    <lineage>
        <taxon>unclassified sequences</taxon>
        <taxon>metagenomes</taxon>
        <taxon>ecological metagenomes</taxon>
    </lineage>
</organism>
<comment type="subcellular location">
    <subcellularLocation>
        <location evidence="1">Membrane</location>
        <topology evidence="1">Multi-pass membrane protein</topology>
    </subcellularLocation>
</comment>
<dbReference type="GO" id="GO:0016020">
    <property type="term" value="C:membrane"/>
    <property type="evidence" value="ECO:0007669"/>
    <property type="project" value="UniProtKB-SubCell"/>
</dbReference>
<dbReference type="AlphaFoldDB" id="X0TSL0"/>
<dbReference type="InterPro" id="IPR001694">
    <property type="entry name" value="NADH_UbQ_OxRdtase_su1/FPO"/>
</dbReference>
<dbReference type="Pfam" id="PF00146">
    <property type="entry name" value="NADHdh"/>
    <property type="match status" value="1"/>
</dbReference>
<dbReference type="GO" id="GO:0009060">
    <property type="term" value="P:aerobic respiration"/>
    <property type="evidence" value="ECO:0007669"/>
    <property type="project" value="TreeGrafter"/>
</dbReference>
<gene>
    <name evidence="6" type="ORF">S01H1_24135</name>
</gene>
<name>X0TSL0_9ZZZZ</name>
<evidence type="ECO:0000256" key="4">
    <source>
        <dbReference type="ARBA" id="ARBA00023136"/>
    </source>
</evidence>
<reference evidence="6" key="1">
    <citation type="journal article" date="2014" name="Front. Microbiol.">
        <title>High frequency of phylogenetically diverse reductive dehalogenase-homologous genes in deep subseafloor sedimentary metagenomes.</title>
        <authorList>
            <person name="Kawai M."/>
            <person name="Futagami T."/>
            <person name="Toyoda A."/>
            <person name="Takaki Y."/>
            <person name="Nishi S."/>
            <person name="Hori S."/>
            <person name="Arai W."/>
            <person name="Tsubouchi T."/>
            <person name="Morono Y."/>
            <person name="Uchiyama I."/>
            <person name="Ito T."/>
            <person name="Fujiyama A."/>
            <person name="Inagaki F."/>
            <person name="Takami H."/>
        </authorList>
    </citation>
    <scope>NUCLEOTIDE SEQUENCE</scope>
    <source>
        <strain evidence="6">Expedition CK06-06</strain>
    </source>
</reference>
<dbReference type="PROSITE" id="PS00667">
    <property type="entry name" value="COMPLEX1_ND1_1"/>
    <property type="match status" value="1"/>
</dbReference>
<evidence type="ECO:0008006" key="7">
    <source>
        <dbReference type="Google" id="ProtNLM"/>
    </source>
</evidence>
<evidence type="ECO:0000313" key="6">
    <source>
        <dbReference type="EMBL" id="GAF91162.1"/>
    </source>
</evidence>
<dbReference type="GO" id="GO:0003954">
    <property type="term" value="F:NADH dehydrogenase activity"/>
    <property type="evidence" value="ECO:0007669"/>
    <property type="project" value="TreeGrafter"/>
</dbReference>
<feature type="non-terminal residue" evidence="6">
    <location>
        <position position="1"/>
    </location>
</feature>
<dbReference type="InterPro" id="IPR018086">
    <property type="entry name" value="NADH_UbQ_OxRdtase_su1_CS"/>
</dbReference>
<evidence type="ECO:0000256" key="2">
    <source>
        <dbReference type="ARBA" id="ARBA00022692"/>
    </source>
</evidence>
<comment type="caution">
    <text evidence="6">The sequence shown here is derived from an EMBL/GenBank/DDBJ whole genome shotgun (WGS) entry which is preliminary data.</text>
</comment>
<dbReference type="PANTHER" id="PTHR11432:SF3">
    <property type="entry name" value="NADH-UBIQUINONE OXIDOREDUCTASE CHAIN 1"/>
    <property type="match status" value="1"/>
</dbReference>
<keyword evidence="4 5" id="KW-0472">Membrane</keyword>
<accession>X0TSL0</accession>
<feature type="transmembrane region" description="Helical" evidence="5">
    <location>
        <begin position="47"/>
        <end position="66"/>
    </location>
</feature>
<evidence type="ECO:0000256" key="5">
    <source>
        <dbReference type="SAM" id="Phobius"/>
    </source>
</evidence>
<evidence type="ECO:0000256" key="3">
    <source>
        <dbReference type="ARBA" id="ARBA00022989"/>
    </source>
</evidence>
<evidence type="ECO:0000256" key="1">
    <source>
        <dbReference type="ARBA" id="ARBA00004141"/>
    </source>
</evidence>
<feature type="non-terminal residue" evidence="6">
    <location>
        <position position="86"/>
    </location>
</feature>